<comment type="caution">
    <text evidence="2">The sequence shown here is derived from an EMBL/GenBank/DDBJ whole genome shotgun (WGS) entry which is preliminary data.</text>
</comment>
<feature type="compositionally biased region" description="Gly residues" evidence="1">
    <location>
        <begin position="221"/>
        <end position="243"/>
    </location>
</feature>
<name>A0ABV0G2C2_9BURK</name>
<proteinExistence type="predicted"/>
<feature type="region of interest" description="Disordered" evidence="1">
    <location>
        <begin position="213"/>
        <end position="243"/>
    </location>
</feature>
<organism evidence="2 3">
    <name type="scientific">Roseateles paludis</name>
    <dbReference type="NCBI Taxonomy" id="3145238"/>
    <lineage>
        <taxon>Bacteria</taxon>
        <taxon>Pseudomonadati</taxon>
        <taxon>Pseudomonadota</taxon>
        <taxon>Betaproteobacteria</taxon>
        <taxon>Burkholderiales</taxon>
        <taxon>Sphaerotilaceae</taxon>
        <taxon>Roseateles</taxon>
    </lineage>
</organism>
<dbReference type="InterPro" id="IPR017008">
    <property type="entry name" value="UCP032817-like"/>
</dbReference>
<dbReference type="PIRSF" id="PIRSF032817">
    <property type="entry name" value="UCP032817"/>
    <property type="match status" value="1"/>
</dbReference>
<protein>
    <submittedName>
        <fullName evidence="2">Uncharacterized protein</fullName>
    </submittedName>
</protein>
<evidence type="ECO:0000313" key="2">
    <source>
        <dbReference type="EMBL" id="MEO3691850.1"/>
    </source>
</evidence>
<reference evidence="2 3" key="1">
    <citation type="submission" date="2024-05" db="EMBL/GenBank/DDBJ databases">
        <title>Roseateles sp. DJS-2-20 16S ribosomal RNA gene Genome sequencing and assembly.</title>
        <authorList>
            <person name="Woo H."/>
        </authorList>
    </citation>
    <scope>NUCLEOTIDE SEQUENCE [LARGE SCALE GENOMIC DNA]</scope>
    <source>
        <strain evidence="2 3">DJS-2-20</strain>
    </source>
</reference>
<evidence type="ECO:0000313" key="3">
    <source>
        <dbReference type="Proteomes" id="UP001495147"/>
    </source>
</evidence>
<keyword evidence="3" id="KW-1185">Reference proteome</keyword>
<gene>
    <name evidence="2" type="ORF">ABDJ85_10245</name>
</gene>
<dbReference type="EMBL" id="JBDPZD010000002">
    <property type="protein sequence ID" value="MEO3691850.1"/>
    <property type="molecule type" value="Genomic_DNA"/>
</dbReference>
<sequence>MPAFFAILAFILLACFALFWSKYTRLRRAAFIREAELPRGLFEKLRAKHPQLSTKDCQLVAHGLRQFFLAHLKSGRQFVSMPSQVVDDLWHEFILYTKNYDAYCRSAFGRFLHHSPAVVLGSERQRNAGLRRCWWFACKEENINPRAPTRLPLLFALDTKLNIPGGFRYVPDCSGVRREQDGKDGAATYCGGDFSSSSYDGGTAGFADGLSDGGSADAGGSDAGSDGGGGGDGCGGGGCGGGD</sequence>
<dbReference type="Proteomes" id="UP001495147">
    <property type="component" value="Unassembled WGS sequence"/>
</dbReference>
<evidence type="ECO:0000256" key="1">
    <source>
        <dbReference type="SAM" id="MobiDB-lite"/>
    </source>
</evidence>
<dbReference type="RefSeq" id="WP_347704659.1">
    <property type="nucleotide sequence ID" value="NZ_JBDPZD010000002.1"/>
</dbReference>
<accession>A0ABV0G2C2</accession>